<dbReference type="GO" id="GO:0071011">
    <property type="term" value="C:precatalytic spliceosome"/>
    <property type="evidence" value="ECO:0007669"/>
    <property type="project" value="TreeGrafter"/>
</dbReference>
<evidence type="ECO:0000256" key="1">
    <source>
        <dbReference type="ARBA" id="ARBA00022723"/>
    </source>
</evidence>
<dbReference type="PROSITE" id="PS50103">
    <property type="entry name" value="ZF_C3H1"/>
    <property type="match status" value="1"/>
</dbReference>
<dbReference type="Gene3D" id="4.10.1000.10">
    <property type="entry name" value="Zinc finger, CCCH-type"/>
    <property type="match status" value="1"/>
</dbReference>
<feature type="coiled-coil region" evidence="5">
    <location>
        <begin position="231"/>
        <end position="260"/>
    </location>
</feature>
<keyword evidence="2 4" id="KW-0863">Zinc-finger</keyword>
<dbReference type="AlphaFoldDB" id="A0A4Y2F5H0"/>
<feature type="compositionally biased region" description="Basic and acidic residues" evidence="6">
    <location>
        <begin position="297"/>
        <end position="308"/>
    </location>
</feature>
<comment type="caution">
    <text evidence="8">The sequence shown here is derived from an EMBL/GenBank/DDBJ whole genome shotgun (WGS) entry which is preliminary data.</text>
</comment>
<keyword evidence="5" id="KW-0175">Coiled coil</keyword>
<feature type="compositionally biased region" description="Basic and acidic residues" evidence="6">
    <location>
        <begin position="316"/>
        <end position="325"/>
    </location>
</feature>
<dbReference type="Pfam" id="PF00642">
    <property type="entry name" value="zf-CCCH"/>
    <property type="match status" value="1"/>
</dbReference>
<proteinExistence type="predicted"/>
<feature type="region of interest" description="Disordered" evidence="6">
    <location>
        <begin position="291"/>
        <end position="554"/>
    </location>
</feature>
<feature type="compositionally biased region" description="Basic and acidic residues" evidence="6">
    <location>
        <begin position="459"/>
        <end position="475"/>
    </location>
</feature>
<evidence type="ECO:0000256" key="5">
    <source>
        <dbReference type="SAM" id="Coils"/>
    </source>
</evidence>
<feature type="zinc finger region" description="C3H1-type" evidence="4">
    <location>
        <begin position="136"/>
        <end position="163"/>
    </location>
</feature>
<name>A0A4Y2F5H0_ARAVE</name>
<sequence>MLEMMEEFDFEDEILSIHPDEDIRKIEAIEIDTNSNLEPASDSDIIKIEAIETDTNSNLELASDPDIGKIEAIETDTNSNLEQASDSDIRKIEIDTNSNLEPALDLDSDSGEIDDDEEANDLEEGEIKDISPVSKKKSDIACRFFKRGSCVYGSQCQYLHVSDTVYKMFDTNPQKRKDMPLVEHHSFPKPLIFPPIVLPPRPFIEPPISVAPKTDFHRQCDKFEDTWEKGLEQARILIRKANLKKKNEECEQKKIDSKNNNKDEKIKGQYFTKADLGNELDFNNKKYCEKNSTNSSFRKENSYDEKKSNYRYQPKSSDKWVDPWRRSKSPLIRKRPRSLSGSPPSHSRKHSSTSSTSSVSSSSSEFDDIYRKPYEKKSPRGQQKFKSRSRSVSQSRRPKKRKISPKHSFNGRRNPRSDSRSLSMSPFRKRTFSSRTQSRSSSSSSSSSSSCSDCQSPTVEDKEMKKISAKLDEQISQKSPKRSSELLDSDCETSEMTVSSASCTSLSSESEAESLHHRSSLKSKRSPNRNNASSYSNKTTSLSNPKVSNRNRSNLLKNHYLMQRKNDIVPAYQRKMQPPDNRKNLNNWNFKTEAIDCKPKNTGSYFSSVKKPASAPKFSENKMSGDMELLSAYQRKTEATDCKPKNTASFFSSVKKPASAPKVSENKMSGDMEWLSAYQRKMQPSDNSKNLNNWSFKTDATDCKPKNTASFFSSVKKPASAPKCSEDKLSGDMELLFMYQGLGSSNKNSSNVQKVKSNNPTSKPNKTKDAVNVTNKANSNSQSYDNVAKVGNASKKDIVLNLQPKCKDYFKPELFNRTQDLDEIVTIKKETASKREQLLNKLKLIDDAIARKKSK</sequence>
<dbReference type="GO" id="GO:0008270">
    <property type="term" value="F:zinc ion binding"/>
    <property type="evidence" value="ECO:0007669"/>
    <property type="project" value="UniProtKB-KW"/>
</dbReference>
<feature type="compositionally biased region" description="Low complexity" evidence="6">
    <location>
        <begin position="352"/>
        <end position="364"/>
    </location>
</feature>
<feature type="compositionally biased region" description="Basic residues" evidence="6">
    <location>
        <begin position="517"/>
        <end position="527"/>
    </location>
</feature>
<feature type="compositionally biased region" description="Low complexity" evidence="6">
    <location>
        <begin position="499"/>
        <end position="509"/>
    </location>
</feature>
<organism evidence="8 9">
    <name type="scientific">Araneus ventricosus</name>
    <name type="common">Orbweaver spider</name>
    <name type="synonym">Epeira ventricosa</name>
    <dbReference type="NCBI Taxonomy" id="182803"/>
    <lineage>
        <taxon>Eukaryota</taxon>
        <taxon>Metazoa</taxon>
        <taxon>Ecdysozoa</taxon>
        <taxon>Arthropoda</taxon>
        <taxon>Chelicerata</taxon>
        <taxon>Arachnida</taxon>
        <taxon>Araneae</taxon>
        <taxon>Araneomorphae</taxon>
        <taxon>Entelegynae</taxon>
        <taxon>Araneoidea</taxon>
        <taxon>Araneidae</taxon>
        <taxon>Araneus</taxon>
    </lineage>
</organism>
<dbReference type="PANTHER" id="PTHR46582:SF1">
    <property type="entry name" value="ZINC FINGER CCCH DOMAIN-CONTAINING PROTEIN 18"/>
    <property type="match status" value="1"/>
</dbReference>
<feature type="compositionally biased region" description="Basic residues" evidence="6">
    <location>
        <begin position="326"/>
        <end position="337"/>
    </location>
</feature>
<evidence type="ECO:0000313" key="9">
    <source>
        <dbReference type="Proteomes" id="UP000499080"/>
    </source>
</evidence>
<dbReference type="InterPro" id="IPR036855">
    <property type="entry name" value="Znf_CCCH_sf"/>
</dbReference>
<dbReference type="EMBL" id="BGPR01000788">
    <property type="protein sequence ID" value="GBM35576.1"/>
    <property type="molecule type" value="Genomic_DNA"/>
</dbReference>
<keyword evidence="9" id="KW-1185">Reference proteome</keyword>
<feature type="compositionally biased region" description="Basic and acidic residues" evidence="6">
    <location>
        <begin position="368"/>
        <end position="378"/>
    </location>
</feature>
<reference evidence="8 9" key="1">
    <citation type="journal article" date="2019" name="Sci. Rep.">
        <title>Orb-weaving spider Araneus ventricosus genome elucidates the spidroin gene catalogue.</title>
        <authorList>
            <person name="Kono N."/>
            <person name="Nakamura H."/>
            <person name="Ohtoshi R."/>
            <person name="Moran D.A.P."/>
            <person name="Shinohara A."/>
            <person name="Yoshida Y."/>
            <person name="Fujiwara M."/>
            <person name="Mori M."/>
            <person name="Tomita M."/>
            <person name="Arakawa K."/>
        </authorList>
    </citation>
    <scope>NUCLEOTIDE SEQUENCE [LARGE SCALE GENOMIC DNA]</scope>
</reference>
<dbReference type="InterPro" id="IPR000571">
    <property type="entry name" value="Znf_CCCH"/>
</dbReference>
<evidence type="ECO:0000259" key="7">
    <source>
        <dbReference type="PROSITE" id="PS50103"/>
    </source>
</evidence>
<gene>
    <name evidence="8" type="ORF">AVEN_121032_1</name>
</gene>
<evidence type="ECO:0000256" key="2">
    <source>
        <dbReference type="ARBA" id="ARBA00022771"/>
    </source>
</evidence>
<dbReference type="GO" id="GO:0003723">
    <property type="term" value="F:RNA binding"/>
    <property type="evidence" value="ECO:0007669"/>
    <property type="project" value="TreeGrafter"/>
</dbReference>
<evidence type="ECO:0000256" key="4">
    <source>
        <dbReference type="PROSITE-ProRule" id="PRU00723"/>
    </source>
</evidence>
<dbReference type="Proteomes" id="UP000499080">
    <property type="component" value="Unassembled WGS sequence"/>
</dbReference>
<keyword evidence="3 4" id="KW-0862">Zinc</keyword>
<feature type="compositionally biased region" description="Polar residues" evidence="6">
    <location>
        <begin position="528"/>
        <end position="554"/>
    </location>
</feature>
<accession>A0A4Y2F5H0</accession>
<feature type="compositionally biased region" description="Acidic residues" evidence="6">
    <location>
        <begin position="104"/>
        <end position="124"/>
    </location>
</feature>
<feature type="compositionally biased region" description="Low complexity" evidence="6">
    <location>
        <begin position="433"/>
        <end position="456"/>
    </location>
</feature>
<feature type="domain" description="C3H1-type" evidence="7">
    <location>
        <begin position="136"/>
        <end position="163"/>
    </location>
</feature>
<feature type="region of interest" description="Disordered" evidence="6">
    <location>
        <begin position="746"/>
        <end position="769"/>
    </location>
</feature>
<feature type="compositionally biased region" description="Low complexity" evidence="6">
    <location>
        <begin position="746"/>
        <end position="759"/>
    </location>
</feature>
<evidence type="ECO:0000256" key="6">
    <source>
        <dbReference type="SAM" id="MobiDB-lite"/>
    </source>
</evidence>
<protein>
    <recommendedName>
        <fullName evidence="7">C3H1-type domain-containing protein</fullName>
    </recommendedName>
</protein>
<dbReference type="OrthoDB" id="6431834at2759"/>
<dbReference type="SMART" id="SM00356">
    <property type="entry name" value="ZnF_C3H1"/>
    <property type="match status" value="1"/>
</dbReference>
<feature type="region of interest" description="Disordered" evidence="6">
    <location>
        <begin position="100"/>
        <end position="124"/>
    </location>
</feature>
<feature type="compositionally biased region" description="Basic residues" evidence="6">
    <location>
        <begin position="396"/>
        <end position="414"/>
    </location>
</feature>
<keyword evidence="1 4" id="KW-0479">Metal-binding</keyword>
<evidence type="ECO:0000256" key="3">
    <source>
        <dbReference type="ARBA" id="ARBA00022833"/>
    </source>
</evidence>
<dbReference type="InterPro" id="IPR052647">
    <property type="entry name" value="Zinc_finger_CCCH-type"/>
</dbReference>
<dbReference type="PANTHER" id="PTHR46582">
    <property type="entry name" value="ZINC FINGER CCCH DOMAIN-CONTAINING PROTEIN 18"/>
    <property type="match status" value="1"/>
</dbReference>
<evidence type="ECO:0000313" key="8">
    <source>
        <dbReference type="EMBL" id="GBM35576.1"/>
    </source>
</evidence>
<dbReference type="SUPFAM" id="SSF90229">
    <property type="entry name" value="CCCH zinc finger"/>
    <property type="match status" value="1"/>
</dbReference>